<dbReference type="InterPro" id="IPR050536">
    <property type="entry name" value="DtxR_MntR_Metal-Reg"/>
</dbReference>
<feature type="region of interest" description="Disordered" evidence="12">
    <location>
        <begin position="1"/>
        <end position="32"/>
    </location>
</feature>
<comment type="caution">
    <text evidence="14">The sequence shown here is derived from an EMBL/GenBank/DDBJ whole genome shotgun (WGS) entry which is preliminary data.</text>
</comment>
<evidence type="ECO:0000313" key="14">
    <source>
        <dbReference type="EMBL" id="GAA3692331.1"/>
    </source>
</evidence>
<evidence type="ECO:0000256" key="10">
    <source>
        <dbReference type="ARBA" id="ARBA00023211"/>
    </source>
</evidence>
<dbReference type="Proteomes" id="UP001501536">
    <property type="component" value="Unassembled WGS sequence"/>
</dbReference>
<dbReference type="RefSeq" id="WP_344878369.1">
    <property type="nucleotide sequence ID" value="NZ_BAABCJ010000001.1"/>
</dbReference>
<comment type="similarity">
    <text evidence="2">Belongs to the DtxR/MntR family.</text>
</comment>
<dbReference type="InterPro" id="IPR036421">
    <property type="entry name" value="Fe_dep_repressor_sf"/>
</dbReference>
<evidence type="ECO:0000259" key="13">
    <source>
        <dbReference type="PROSITE" id="PS50944"/>
    </source>
</evidence>
<dbReference type="InterPro" id="IPR036390">
    <property type="entry name" value="WH_DNA-bd_sf"/>
</dbReference>
<evidence type="ECO:0000313" key="15">
    <source>
        <dbReference type="Proteomes" id="UP001501536"/>
    </source>
</evidence>
<protein>
    <recommendedName>
        <fullName evidence="11">Manganese transport regulator</fullName>
    </recommendedName>
</protein>
<accession>A0ABP7CPJ2</accession>
<sequence length="235" mass="24731">MNPAPVNPAPENPAPDAPAAGAPVPAGGPPRLSPSEENYLKVVYALREWAPADVTTGRLATALGVAPASATAMVGKLVSRGFLDHPPYGSVNLTAAGLTAALSVVRRHRLIESFLVEHLGYSWDEVHDEAEVLEHTVSQRFVDRIDALLGHPAADPHGDPIPTSQGEPRRQDAERLDAVLDGRALVVRVSDASPDVLRACAEAGAVPGATLEVALARRTLPEEAVGSIWVQRVEA</sequence>
<feature type="domain" description="HTH dtxR-type" evidence="13">
    <location>
        <begin position="32"/>
        <end position="94"/>
    </location>
</feature>
<reference evidence="15" key="1">
    <citation type="journal article" date="2019" name="Int. J. Syst. Evol. Microbiol.">
        <title>The Global Catalogue of Microorganisms (GCM) 10K type strain sequencing project: providing services to taxonomists for standard genome sequencing and annotation.</title>
        <authorList>
            <consortium name="The Broad Institute Genomics Platform"/>
            <consortium name="The Broad Institute Genome Sequencing Center for Infectious Disease"/>
            <person name="Wu L."/>
            <person name="Ma J."/>
        </authorList>
    </citation>
    <scope>NUCLEOTIDE SEQUENCE [LARGE SCALE GENOMIC DNA]</scope>
    <source>
        <strain evidence="15">JCM 16961</strain>
    </source>
</reference>
<comment type="subunit">
    <text evidence="3">Homodimer.</text>
</comment>
<evidence type="ECO:0000256" key="3">
    <source>
        <dbReference type="ARBA" id="ARBA00011738"/>
    </source>
</evidence>
<dbReference type="PANTHER" id="PTHR33238">
    <property type="entry name" value="IRON (METAL) DEPENDENT REPRESSOR, DTXR FAMILY"/>
    <property type="match status" value="1"/>
</dbReference>
<keyword evidence="8" id="KW-0010">Activator</keyword>
<dbReference type="PROSITE" id="PS50944">
    <property type="entry name" value="HTH_DTXR"/>
    <property type="match status" value="1"/>
</dbReference>
<evidence type="ECO:0000256" key="1">
    <source>
        <dbReference type="ARBA" id="ARBA00004496"/>
    </source>
</evidence>
<keyword evidence="9" id="KW-0804">Transcription</keyword>
<evidence type="ECO:0000256" key="12">
    <source>
        <dbReference type="SAM" id="MobiDB-lite"/>
    </source>
</evidence>
<evidence type="ECO:0000256" key="2">
    <source>
        <dbReference type="ARBA" id="ARBA00007871"/>
    </source>
</evidence>
<evidence type="ECO:0000256" key="6">
    <source>
        <dbReference type="ARBA" id="ARBA00023015"/>
    </source>
</evidence>
<dbReference type="InterPro" id="IPR036388">
    <property type="entry name" value="WH-like_DNA-bd_sf"/>
</dbReference>
<dbReference type="SUPFAM" id="SSF46785">
    <property type="entry name" value="Winged helix' DNA-binding domain"/>
    <property type="match status" value="1"/>
</dbReference>
<keyword evidence="6" id="KW-0805">Transcription regulation</keyword>
<proteinExistence type="inferred from homology"/>
<dbReference type="SMART" id="SM00529">
    <property type="entry name" value="HTH_DTXR"/>
    <property type="match status" value="1"/>
</dbReference>
<name>A0ABP7CPJ2_9MICC</name>
<keyword evidence="10" id="KW-0464">Manganese</keyword>
<dbReference type="InterPro" id="IPR022689">
    <property type="entry name" value="Iron_dep_repressor"/>
</dbReference>
<dbReference type="Pfam" id="PF01325">
    <property type="entry name" value="Fe_dep_repress"/>
    <property type="match status" value="1"/>
</dbReference>
<organism evidence="14 15">
    <name type="scientific">Zhihengliuella alba</name>
    <dbReference type="NCBI Taxonomy" id="547018"/>
    <lineage>
        <taxon>Bacteria</taxon>
        <taxon>Bacillati</taxon>
        <taxon>Actinomycetota</taxon>
        <taxon>Actinomycetes</taxon>
        <taxon>Micrococcales</taxon>
        <taxon>Micrococcaceae</taxon>
        <taxon>Zhihengliuella</taxon>
    </lineage>
</organism>
<keyword evidence="4" id="KW-0963">Cytoplasm</keyword>
<evidence type="ECO:0000256" key="11">
    <source>
        <dbReference type="ARBA" id="ARBA00032593"/>
    </source>
</evidence>
<dbReference type="Gene3D" id="1.10.10.10">
    <property type="entry name" value="Winged helix-like DNA-binding domain superfamily/Winged helix DNA-binding domain"/>
    <property type="match status" value="1"/>
</dbReference>
<feature type="region of interest" description="Disordered" evidence="12">
    <location>
        <begin position="152"/>
        <end position="171"/>
    </location>
</feature>
<evidence type="ECO:0000256" key="7">
    <source>
        <dbReference type="ARBA" id="ARBA00023125"/>
    </source>
</evidence>
<dbReference type="Pfam" id="PF02742">
    <property type="entry name" value="Fe_dep_repr_C"/>
    <property type="match status" value="1"/>
</dbReference>
<keyword evidence="7" id="KW-0238">DNA-binding</keyword>
<dbReference type="EMBL" id="BAABCJ010000001">
    <property type="protein sequence ID" value="GAA3692331.1"/>
    <property type="molecule type" value="Genomic_DNA"/>
</dbReference>
<evidence type="ECO:0000256" key="8">
    <source>
        <dbReference type="ARBA" id="ARBA00023159"/>
    </source>
</evidence>
<keyword evidence="5" id="KW-0678">Repressor</keyword>
<feature type="compositionally biased region" description="Pro residues" evidence="12">
    <location>
        <begin position="1"/>
        <end position="16"/>
    </location>
</feature>
<evidence type="ECO:0000256" key="5">
    <source>
        <dbReference type="ARBA" id="ARBA00022491"/>
    </source>
</evidence>
<dbReference type="Gene3D" id="1.10.60.10">
    <property type="entry name" value="Iron dependent repressor, metal binding and dimerisation domain"/>
    <property type="match status" value="1"/>
</dbReference>
<dbReference type="InterPro" id="IPR022687">
    <property type="entry name" value="HTH_DTXR"/>
</dbReference>
<dbReference type="InterPro" id="IPR001367">
    <property type="entry name" value="Fe_dep_repressor"/>
</dbReference>
<comment type="subcellular location">
    <subcellularLocation>
        <location evidence="1">Cytoplasm</location>
    </subcellularLocation>
</comment>
<dbReference type="PANTHER" id="PTHR33238:SF11">
    <property type="entry name" value="TRANSCRIPTIONAL REGULATOR MNTR"/>
    <property type="match status" value="1"/>
</dbReference>
<dbReference type="SUPFAM" id="SSF47979">
    <property type="entry name" value="Iron-dependent repressor protein, dimerization domain"/>
    <property type="match status" value="1"/>
</dbReference>
<keyword evidence="15" id="KW-1185">Reference proteome</keyword>
<gene>
    <name evidence="14" type="primary">mntR</name>
    <name evidence="14" type="ORF">GCM10022377_00840</name>
</gene>
<evidence type="ECO:0000256" key="4">
    <source>
        <dbReference type="ARBA" id="ARBA00022490"/>
    </source>
</evidence>
<evidence type="ECO:0000256" key="9">
    <source>
        <dbReference type="ARBA" id="ARBA00023163"/>
    </source>
</evidence>